<evidence type="ECO:0000313" key="2">
    <source>
        <dbReference type="Proteomes" id="UP001144673"/>
    </source>
</evidence>
<proteinExistence type="predicted"/>
<protein>
    <submittedName>
        <fullName evidence="1">Uncharacterized protein</fullName>
    </submittedName>
</protein>
<dbReference type="GeneID" id="80893853"/>
<dbReference type="EMBL" id="JAJHUN010000001">
    <property type="protein sequence ID" value="KAJ4165047.1"/>
    <property type="molecule type" value="Genomic_DNA"/>
</dbReference>
<sequence length="83" mass="9076">MPTGTCYTKPISLRACEIFSKDSAVPGEISTGFTVTHHQNFLLAAALDCAALSKIPPTPLRHPQIMNKTPPSKQIWNPAFKQI</sequence>
<dbReference type="AlphaFoldDB" id="A0A9W8QRN2"/>
<dbReference type="Proteomes" id="UP001144673">
    <property type="component" value="Chromosome 1"/>
</dbReference>
<organism evidence="1 2">
    <name type="scientific">Akanthomyces muscarius</name>
    <name type="common">Entomopathogenic fungus</name>
    <name type="synonym">Lecanicillium muscarium</name>
    <dbReference type="NCBI Taxonomy" id="2231603"/>
    <lineage>
        <taxon>Eukaryota</taxon>
        <taxon>Fungi</taxon>
        <taxon>Dikarya</taxon>
        <taxon>Ascomycota</taxon>
        <taxon>Pezizomycotina</taxon>
        <taxon>Sordariomycetes</taxon>
        <taxon>Hypocreomycetidae</taxon>
        <taxon>Hypocreales</taxon>
        <taxon>Cordycipitaceae</taxon>
        <taxon>Akanthomyces</taxon>
    </lineage>
</organism>
<accession>A0A9W8QRN2</accession>
<evidence type="ECO:0000313" key="1">
    <source>
        <dbReference type="EMBL" id="KAJ4165047.1"/>
    </source>
</evidence>
<dbReference type="KEGG" id="amus:LMH87_006694"/>
<keyword evidence="2" id="KW-1185">Reference proteome</keyword>
<reference evidence="1" key="1">
    <citation type="journal article" date="2023" name="Access Microbiol">
        <title>De-novo genome assembly for Akanthomyces muscarius, a biocontrol agent of insect agricultural pests.</title>
        <authorList>
            <person name="Erdos Z."/>
            <person name="Studholme D.J."/>
            <person name="Raymond B."/>
            <person name="Sharma M."/>
        </authorList>
    </citation>
    <scope>NUCLEOTIDE SEQUENCE</scope>
    <source>
        <strain evidence="1">Ve6</strain>
    </source>
</reference>
<gene>
    <name evidence="1" type="ORF">LMH87_006694</name>
</gene>
<dbReference type="RefSeq" id="XP_056059962.1">
    <property type="nucleotide sequence ID" value="XM_056204624.1"/>
</dbReference>
<name>A0A9W8QRN2_AKAMU</name>
<comment type="caution">
    <text evidence="1">The sequence shown here is derived from an EMBL/GenBank/DDBJ whole genome shotgun (WGS) entry which is preliminary data.</text>
</comment>